<evidence type="ECO:0000259" key="6">
    <source>
        <dbReference type="SMART" id="SM00226"/>
    </source>
</evidence>
<dbReference type="Pfam" id="PF01451">
    <property type="entry name" value="LMWPc"/>
    <property type="match status" value="1"/>
</dbReference>
<dbReference type="InterPro" id="IPR050438">
    <property type="entry name" value="LMW_PTPase"/>
</dbReference>
<dbReference type="EMBL" id="JBBYHY010000003">
    <property type="protein sequence ID" value="MEL3953308.1"/>
    <property type="molecule type" value="Genomic_DNA"/>
</dbReference>
<dbReference type="PANTHER" id="PTHR11717">
    <property type="entry name" value="LOW MOLECULAR WEIGHT PROTEIN TYROSINE PHOSPHATASE"/>
    <property type="match status" value="1"/>
</dbReference>
<dbReference type="Gene3D" id="3.40.50.2300">
    <property type="match status" value="1"/>
</dbReference>
<organism evidence="7 8">
    <name type="scientific">Stenotrophomonas bentonitica</name>
    <dbReference type="NCBI Taxonomy" id="1450134"/>
    <lineage>
        <taxon>Bacteria</taxon>
        <taxon>Pseudomonadati</taxon>
        <taxon>Pseudomonadota</taxon>
        <taxon>Gammaproteobacteria</taxon>
        <taxon>Lysobacterales</taxon>
        <taxon>Lysobacteraceae</taxon>
        <taxon>Stenotrophomonas</taxon>
    </lineage>
</organism>
<dbReference type="Proteomes" id="UP001455088">
    <property type="component" value="Unassembled WGS sequence"/>
</dbReference>
<evidence type="ECO:0000256" key="5">
    <source>
        <dbReference type="ARBA" id="ARBA00051722"/>
    </source>
</evidence>
<comment type="catalytic activity">
    <reaction evidence="5">
        <text>O-phospho-L-tyrosyl-[protein] + H2O = L-tyrosyl-[protein] + phosphate</text>
        <dbReference type="Rhea" id="RHEA:10684"/>
        <dbReference type="Rhea" id="RHEA-COMP:10136"/>
        <dbReference type="Rhea" id="RHEA-COMP:20101"/>
        <dbReference type="ChEBI" id="CHEBI:15377"/>
        <dbReference type="ChEBI" id="CHEBI:43474"/>
        <dbReference type="ChEBI" id="CHEBI:46858"/>
        <dbReference type="ChEBI" id="CHEBI:61978"/>
        <dbReference type="EC" id="3.1.3.48"/>
    </reaction>
</comment>
<dbReference type="CDD" id="cd16343">
    <property type="entry name" value="LMWPTP"/>
    <property type="match status" value="1"/>
</dbReference>
<protein>
    <recommendedName>
        <fullName evidence="2">protein-tyrosine-phosphatase</fullName>
        <ecNumber evidence="2">3.1.3.48</ecNumber>
    </recommendedName>
</protein>
<dbReference type="EC" id="3.1.3.48" evidence="2"/>
<comment type="similarity">
    <text evidence="1">Belongs to the low molecular weight phosphotyrosine protein phosphatase family.</text>
</comment>
<dbReference type="SUPFAM" id="SSF52788">
    <property type="entry name" value="Phosphotyrosine protein phosphatases I"/>
    <property type="match status" value="1"/>
</dbReference>
<feature type="domain" description="Phosphotyrosine protein phosphatase I" evidence="6">
    <location>
        <begin position="30"/>
        <end position="170"/>
    </location>
</feature>
<evidence type="ECO:0000313" key="8">
    <source>
        <dbReference type="Proteomes" id="UP001455088"/>
    </source>
</evidence>
<proteinExistence type="inferred from homology"/>
<keyword evidence="8" id="KW-1185">Reference proteome</keyword>
<comment type="caution">
    <text evidence="7">The sequence shown here is derived from an EMBL/GenBank/DDBJ whole genome shotgun (WGS) entry which is preliminary data.</text>
</comment>
<evidence type="ECO:0000256" key="4">
    <source>
        <dbReference type="ARBA" id="ARBA00022912"/>
    </source>
</evidence>
<evidence type="ECO:0000256" key="1">
    <source>
        <dbReference type="ARBA" id="ARBA00011063"/>
    </source>
</evidence>
<keyword evidence="4" id="KW-0904">Protein phosphatase</keyword>
<gene>
    <name evidence="7" type="ORF">AAE039_07010</name>
</gene>
<accession>A0ABU9JKD9</accession>
<evidence type="ECO:0000256" key="2">
    <source>
        <dbReference type="ARBA" id="ARBA00013064"/>
    </source>
</evidence>
<dbReference type="PRINTS" id="PR00719">
    <property type="entry name" value="LMWPTPASE"/>
</dbReference>
<reference evidence="7 8" key="1">
    <citation type="submission" date="2024-04" db="EMBL/GenBank/DDBJ databases">
        <title>Bacterial endophytes with biocontrol capabilities against important plant pathogens.</title>
        <authorList>
            <person name="Alayande K.A."/>
        </authorList>
    </citation>
    <scope>NUCLEOTIDE SEQUENCE [LARGE SCALE GENOMIC DNA]</scope>
    <source>
        <strain evidence="7 8">KV22</strain>
    </source>
</reference>
<evidence type="ECO:0000256" key="3">
    <source>
        <dbReference type="ARBA" id="ARBA00022801"/>
    </source>
</evidence>
<keyword evidence="3 7" id="KW-0378">Hydrolase</keyword>
<evidence type="ECO:0000313" key="7">
    <source>
        <dbReference type="EMBL" id="MEL3953308.1"/>
    </source>
</evidence>
<dbReference type="InterPro" id="IPR023485">
    <property type="entry name" value="Ptyr_pPase"/>
</dbReference>
<dbReference type="PANTHER" id="PTHR11717:SF31">
    <property type="entry name" value="LOW MOLECULAR WEIGHT PROTEIN-TYROSINE-PHOSPHATASE ETP-RELATED"/>
    <property type="match status" value="1"/>
</dbReference>
<dbReference type="RefSeq" id="WP_341986739.1">
    <property type="nucleotide sequence ID" value="NZ_JBBYHY010000003.1"/>
</dbReference>
<dbReference type="GO" id="GO:0004725">
    <property type="term" value="F:protein tyrosine phosphatase activity"/>
    <property type="evidence" value="ECO:0007669"/>
    <property type="project" value="UniProtKB-EC"/>
</dbReference>
<dbReference type="InterPro" id="IPR036196">
    <property type="entry name" value="Ptyr_pPase_sf"/>
</dbReference>
<dbReference type="InterPro" id="IPR017867">
    <property type="entry name" value="Tyr_phospatase_low_mol_wt"/>
</dbReference>
<name>A0ABU9JKD9_9GAMM</name>
<sequence>MLYTVGLFSKGKGGRCAWFMDECLGGYVFKKLLLVCVGNICRSPTAEILMRHALRDRVGVEVSSAGLQALVGKPIDPMAAEILREHGLDPDGHRARQATPEVLSAADLILVMEQAHVSRILRDAPQVSGKTFLLGRWDSLEVPDPYRQQRIAFEHVYALIDKSVDRWSKYVK</sequence>
<dbReference type="SMART" id="SM00226">
    <property type="entry name" value="LMWPc"/>
    <property type="match status" value="1"/>
</dbReference>